<gene>
    <name evidence="1" type="ORF">AVEN_222076_1</name>
</gene>
<dbReference type="Proteomes" id="UP000499080">
    <property type="component" value="Unassembled WGS sequence"/>
</dbReference>
<protein>
    <recommendedName>
        <fullName evidence="3">DNA-directed DNA polymerase</fullName>
    </recommendedName>
</protein>
<accession>A0A4Y2FA39</accession>
<comment type="caution">
    <text evidence="1">The sequence shown here is derived from an EMBL/GenBank/DDBJ whole genome shotgun (WGS) entry which is preliminary data.</text>
</comment>
<name>A0A4Y2FA39_ARAVE</name>
<evidence type="ECO:0000313" key="1">
    <source>
        <dbReference type="EMBL" id="GBM37877.1"/>
    </source>
</evidence>
<evidence type="ECO:0008006" key="3">
    <source>
        <dbReference type="Google" id="ProtNLM"/>
    </source>
</evidence>
<dbReference type="AlphaFoldDB" id="A0A4Y2FA39"/>
<reference evidence="1 2" key="1">
    <citation type="journal article" date="2019" name="Sci. Rep.">
        <title>Orb-weaving spider Araneus ventricosus genome elucidates the spidroin gene catalogue.</title>
        <authorList>
            <person name="Kono N."/>
            <person name="Nakamura H."/>
            <person name="Ohtoshi R."/>
            <person name="Moran D.A.P."/>
            <person name="Shinohara A."/>
            <person name="Yoshida Y."/>
            <person name="Fujiwara M."/>
            <person name="Mori M."/>
            <person name="Tomita M."/>
            <person name="Arakawa K."/>
        </authorList>
    </citation>
    <scope>NUCLEOTIDE SEQUENCE [LARGE SCALE GENOMIC DNA]</scope>
</reference>
<proteinExistence type="predicted"/>
<dbReference type="EMBL" id="BGPR01095288">
    <property type="protein sequence ID" value="GBM37877.1"/>
    <property type="molecule type" value="Genomic_DNA"/>
</dbReference>
<dbReference type="OrthoDB" id="6417425at2759"/>
<organism evidence="1 2">
    <name type="scientific">Araneus ventricosus</name>
    <name type="common">Orbweaver spider</name>
    <name type="synonym">Epeira ventricosa</name>
    <dbReference type="NCBI Taxonomy" id="182803"/>
    <lineage>
        <taxon>Eukaryota</taxon>
        <taxon>Metazoa</taxon>
        <taxon>Ecdysozoa</taxon>
        <taxon>Arthropoda</taxon>
        <taxon>Chelicerata</taxon>
        <taxon>Arachnida</taxon>
        <taxon>Araneae</taxon>
        <taxon>Araneomorphae</taxon>
        <taxon>Entelegynae</taxon>
        <taxon>Araneoidea</taxon>
        <taxon>Araneidae</taxon>
        <taxon>Araneus</taxon>
    </lineage>
</organism>
<keyword evidence="2" id="KW-1185">Reference proteome</keyword>
<evidence type="ECO:0000313" key="2">
    <source>
        <dbReference type="Proteomes" id="UP000499080"/>
    </source>
</evidence>
<sequence length="91" mass="10575">MSTFDKFEETELPPRSAFHSSLTNEGITESEYERAQNVWKCFNIKNLAEYHDLYVKTDVILISDVFEIFRKLTQKFYHLDAAHILTSAGLA</sequence>